<keyword evidence="3" id="KW-1185">Reference proteome</keyword>
<proteinExistence type="predicted"/>
<evidence type="ECO:0000313" key="2">
    <source>
        <dbReference type="EMBL" id="KAK2647211.1"/>
    </source>
</evidence>
<name>A0AAD9U453_9ROSI</name>
<dbReference type="AlphaFoldDB" id="A0AAD9U453"/>
<organism evidence="2 3">
    <name type="scientific">Dipteronia dyeriana</name>
    <dbReference type="NCBI Taxonomy" id="168575"/>
    <lineage>
        <taxon>Eukaryota</taxon>
        <taxon>Viridiplantae</taxon>
        <taxon>Streptophyta</taxon>
        <taxon>Embryophyta</taxon>
        <taxon>Tracheophyta</taxon>
        <taxon>Spermatophyta</taxon>
        <taxon>Magnoliopsida</taxon>
        <taxon>eudicotyledons</taxon>
        <taxon>Gunneridae</taxon>
        <taxon>Pentapetalae</taxon>
        <taxon>rosids</taxon>
        <taxon>malvids</taxon>
        <taxon>Sapindales</taxon>
        <taxon>Sapindaceae</taxon>
        <taxon>Hippocastanoideae</taxon>
        <taxon>Acereae</taxon>
        <taxon>Dipteronia</taxon>
    </lineage>
</organism>
<protein>
    <submittedName>
        <fullName evidence="2">Uncharacterized protein</fullName>
    </submittedName>
</protein>
<feature type="compositionally biased region" description="Acidic residues" evidence="1">
    <location>
        <begin position="185"/>
        <end position="194"/>
    </location>
</feature>
<feature type="region of interest" description="Disordered" evidence="1">
    <location>
        <begin position="165"/>
        <end position="207"/>
    </location>
</feature>
<sequence>MAKLVDATDLIGLSLGMVLVPLFGGSGSIIHSMEALVGYAPDKSQNMIGIADPKLWNLGVGPEMATCGELKRIPSEFALQECIKATCPPQTDDSSYSDLSSVFKNWDMMMVNGFSTNYYGGLTENLVFSQIPNHNRPKIASTTTDPQFSICVGSSISTWENNYKAKSSKDTEARRGTSGSLPNDQSDDDFDLEGLCEQSPQSPTEPVAIYRNISEFHPCGQG</sequence>
<evidence type="ECO:0000256" key="1">
    <source>
        <dbReference type="SAM" id="MobiDB-lite"/>
    </source>
</evidence>
<gene>
    <name evidence="2" type="ORF">Ddye_022406</name>
</gene>
<comment type="caution">
    <text evidence="2">The sequence shown here is derived from an EMBL/GenBank/DDBJ whole genome shotgun (WGS) entry which is preliminary data.</text>
</comment>
<reference evidence="2" key="1">
    <citation type="journal article" date="2023" name="Plant J.">
        <title>Genome sequences and population genomics provide insights into the demographic history, inbreeding, and mutation load of two 'living fossil' tree species of Dipteronia.</title>
        <authorList>
            <person name="Feng Y."/>
            <person name="Comes H.P."/>
            <person name="Chen J."/>
            <person name="Zhu S."/>
            <person name="Lu R."/>
            <person name="Zhang X."/>
            <person name="Li P."/>
            <person name="Qiu J."/>
            <person name="Olsen K.M."/>
            <person name="Qiu Y."/>
        </authorList>
    </citation>
    <scope>NUCLEOTIDE SEQUENCE</scope>
    <source>
        <strain evidence="2">KIB01</strain>
    </source>
</reference>
<dbReference type="EMBL" id="JANJYI010000006">
    <property type="protein sequence ID" value="KAK2647211.1"/>
    <property type="molecule type" value="Genomic_DNA"/>
</dbReference>
<dbReference type="Proteomes" id="UP001280121">
    <property type="component" value="Unassembled WGS sequence"/>
</dbReference>
<accession>A0AAD9U453</accession>
<evidence type="ECO:0000313" key="3">
    <source>
        <dbReference type="Proteomes" id="UP001280121"/>
    </source>
</evidence>